<evidence type="ECO:0000256" key="2">
    <source>
        <dbReference type="ARBA" id="ARBA00008169"/>
    </source>
</evidence>
<comment type="cofactor">
    <cofactor evidence="9">
        <name>[2Fe-2S] cluster</name>
        <dbReference type="ChEBI" id="CHEBI:190135"/>
    </cofactor>
</comment>
<dbReference type="STRING" id="1097556.R4X9X9"/>
<organism evidence="13 14">
    <name type="scientific">Taphrina deformans (strain PYCC 5710 / ATCC 11124 / CBS 356.35 / IMI 108563 / JCM 9778 / NBRC 8474)</name>
    <name type="common">Peach leaf curl fungus</name>
    <name type="synonym">Lalaria deformans</name>
    <dbReference type="NCBI Taxonomy" id="1097556"/>
    <lineage>
        <taxon>Eukaryota</taxon>
        <taxon>Fungi</taxon>
        <taxon>Dikarya</taxon>
        <taxon>Ascomycota</taxon>
        <taxon>Taphrinomycotina</taxon>
        <taxon>Taphrinomycetes</taxon>
        <taxon>Taphrinales</taxon>
        <taxon>Taphrinaceae</taxon>
        <taxon>Taphrina</taxon>
    </lineage>
</organism>
<dbReference type="GO" id="GO:0051539">
    <property type="term" value="F:4 iron, 4 sulfur cluster binding"/>
    <property type="evidence" value="ECO:0007669"/>
    <property type="project" value="UniProtKB-KW"/>
</dbReference>
<feature type="compositionally biased region" description="Low complexity" evidence="10">
    <location>
        <begin position="8"/>
        <end position="22"/>
    </location>
</feature>
<comment type="subcellular location">
    <subcellularLocation>
        <location evidence="9">Cytoplasm</location>
    </subcellularLocation>
    <subcellularLocation>
        <location evidence="9">Mitochondrion intermembrane space</location>
    </subcellularLocation>
</comment>
<feature type="short sequence motif" description="Cx2C motif 1" evidence="9">
    <location>
        <begin position="255"/>
        <end position="258"/>
    </location>
</feature>
<dbReference type="GO" id="GO:0051537">
    <property type="term" value="F:2 iron, 2 sulfur cluster binding"/>
    <property type="evidence" value="ECO:0007669"/>
    <property type="project" value="UniProtKB-UniRule"/>
</dbReference>
<dbReference type="GO" id="GO:0046872">
    <property type="term" value="F:metal ion binding"/>
    <property type="evidence" value="ECO:0007669"/>
    <property type="project" value="UniProtKB-KW"/>
</dbReference>
<comment type="domain">
    <text evidence="9">The C-terminal domain binds 2 Fe-S clusters but is otherwise mostly in an intrinsically disordered conformation.</text>
</comment>
<comment type="cofactor">
    <cofactor evidence="1 9">
        <name>[4Fe-4S] cluster</name>
        <dbReference type="ChEBI" id="CHEBI:49883"/>
    </cofactor>
</comment>
<dbReference type="Proteomes" id="UP000013776">
    <property type="component" value="Unassembled WGS sequence"/>
</dbReference>
<feature type="binding site" evidence="9">
    <location>
        <position position="209"/>
    </location>
    <ligand>
        <name>[2Fe-2S] cluster</name>
        <dbReference type="ChEBI" id="CHEBI:190135"/>
    </ligand>
</feature>
<accession>R4X9X9</accession>
<dbReference type="PANTHER" id="PTHR13273">
    <property type="entry name" value="ANAMORSIN"/>
    <property type="match status" value="1"/>
</dbReference>
<evidence type="ECO:0000313" key="13">
    <source>
        <dbReference type="EMBL" id="CCG82577.1"/>
    </source>
</evidence>
<keyword evidence="3 9" id="KW-0004">4Fe-4S</keyword>
<dbReference type="InterPro" id="IPR046408">
    <property type="entry name" value="CIAPIN1"/>
</dbReference>
<evidence type="ECO:0000256" key="5">
    <source>
        <dbReference type="ARBA" id="ARBA00022723"/>
    </source>
</evidence>
<name>R4X9X9_TAPDE</name>
<evidence type="ECO:0000256" key="6">
    <source>
        <dbReference type="ARBA" id="ARBA00023004"/>
    </source>
</evidence>
<comment type="similarity">
    <text evidence="2 9">Belongs to the anamorsin family.</text>
</comment>
<dbReference type="GO" id="GO:0005758">
    <property type="term" value="C:mitochondrial intermembrane space"/>
    <property type="evidence" value="ECO:0007669"/>
    <property type="project" value="UniProtKB-SubCell"/>
</dbReference>
<evidence type="ECO:0000256" key="8">
    <source>
        <dbReference type="ARBA" id="ARBA00023128"/>
    </source>
</evidence>
<evidence type="ECO:0000256" key="4">
    <source>
        <dbReference type="ARBA" id="ARBA00022490"/>
    </source>
</evidence>
<dbReference type="PANTHER" id="PTHR13273:SF14">
    <property type="entry name" value="ANAMORSIN"/>
    <property type="match status" value="1"/>
</dbReference>
<dbReference type="Gene3D" id="3.40.50.11000">
    <property type="entry name" value="Fe-S cluster assembly protein Dre2, N-terminal domain"/>
    <property type="match status" value="1"/>
</dbReference>
<feature type="binding site" evidence="9">
    <location>
        <position position="266"/>
    </location>
    <ligand>
        <name>[4Fe-4S] cluster</name>
        <dbReference type="ChEBI" id="CHEBI:49883"/>
    </ligand>
</feature>
<keyword evidence="14" id="KW-1185">Reference proteome</keyword>
<protein>
    <submittedName>
        <fullName evidence="13">Fe-S cluster assembly protein dre2</fullName>
    </submittedName>
</protein>
<feature type="binding site" evidence="9">
    <location>
        <position position="269"/>
    </location>
    <ligand>
        <name>[4Fe-4S] cluster</name>
        <dbReference type="ChEBI" id="CHEBI:49883"/>
    </ligand>
</feature>
<dbReference type="GO" id="GO:0009055">
    <property type="term" value="F:electron transfer activity"/>
    <property type="evidence" value="ECO:0007669"/>
    <property type="project" value="UniProtKB-UniRule"/>
</dbReference>
<comment type="caution">
    <text evidence="9">Lacks conserved residue(s) required for the propagation of feature annotation.</text>
</comment>
<feature type="binding site" evidence="9">
    <location>
        <position position="211"/>
    </location>
    <ligand>
        <name>[2Fe-2S] cluster</name>
        <dbReference type="ChEBI" id="CHEBI:190135"/>
    </ligand>
</feature>
<keyword evidence="4 9" id="KW-0963">Cytoplasm</keyword>
<feature type="domain" description="Fe-S cluster assembly protein Dre2 N-terminal" evidence="12">
    <location>
        <begin position="24"/>
        <end position="147"/>
    </location>
</feature>
<dbReference type="VEuPathDB" id="FungiDB:TAPDE_002604"/>
<evidence type="ECO:0000256" key="7">
    <source>
        <dbReference type="ARBA" id="ARBA00023014"/>
    </source>
</evidence>
<dbReference type="Pfam" id="PF05093">
    <property type="entry name" value="CIAPIN1"/>
    <property type="match status" value="1"/>
</dbReference>
<feature type="binding site" evidence="9">
    <location>
        <position position="206"/>
    </location>
    <ligand>
        <name>[2Fe-2S] cluster</name>
        <dbReference type="ChEBI" id="CHEBI:190135"/>
    </ligand>
</feature>
<dbReference type="InterPro" id="IPR007785">
    <property type="entry name" value="Anamorsin"/>
</dbReference>
<dbReference type="HAMAP" id="MF_03115">
    <property type="entry name" value="Anamorsin"/>
    <property type="match status" value="1"/>
</dbReference>
<evidence type="ECO:0000256" key="10">
    <source>
        <dbReference type="SAM" id="MobiDB-lite"/>
    </source>
</evidence>
<evidence type="ECO:0000259" key="11">
    <source>
        <dbReference type="Pfam" id="PF05093"/>
    </source>
</evidence>
<evidence type="ECO:0000259" key="12">
    <source>
        <dbReference type="Pfam" id="PF16803"/>
    </source>
</evidence>
<keyword evidence="5 9" id="KW-0479">Metal-binding</keyword>
<dbReference type="OrthoDB" id="311633at2759"/>
<dbReference type="eggNOG" id="KOG4020">
    <property type="taxonomic scope" value="Eukaryota"/>
</dbReference>
<keyword evidence="6 9" id="KW-0408">Iron</keyword>
<keyword evidence="8 9" id="KW-0496">Mitochondrion</keyword>
<feature type="region of interest" description="Fe-S binding site B" evidence="9">
    <location>
        <begin position="255"/>
        <end position="269"/>
    </location>
</feature>
<feature type="region of interest" description="Disordered" evidence="10">
    <location>
        <begin position="1"/>
        <end position="22"/>
    </location>
</feature>
<comment type="domain">
    <text evidence="9">The N-terminal domain has structural similarity with S-adenosyl-L-methionine-dependent methyltransferases, but does not bind S-adenosyl-L-methionine. It is required for correct assembly of the 2 Fe-S clusters.</text>
</comment>
<evidence type="ECO:0000313" key="14">
    <source>
        <dbReference type="Proteomes" id="UP000013776"/>
    </source>
</evidence>
<gene>
    <name evidence="13" type="ORF">TAPDE_002604</name>
</gene>
<keyword evidence="9" id="KW-0001">2Fe-2S</keyword>
<comment type="caution">
    <text evidence="13">The sequence shown here is derived from an EMBL/GenBank/DDBJ whole genome shotgun (WGS) entry which is preliminary data.</text>
</comment>
<feature type="binding site" evidence="9">
    <location>
        <position position="258"/>
    </location>
    <ligand>
        <name>[4Fe-4S] cluster</name>
        <dbReference type="ChEBI" id="CHEBI:49883"/>
    </ligand>
</feature>
<feature type="binding site" evidence="9">
    <location>
        <position position="255"/>
    </location>
    <ligand>
        <name>[4Fe-4S] cluster</name>
        <dbReference type="ChEBI" id="CHEBI:49883"/>
    </ligand>
</feature>
<keyword evidence="7 9" id="KW-0411">Iron-sulfur</keyword>
<dbReference type="Pfam" id="PF16803">
    <property type="entry name" value="DRE2_N"/>
    <property type="match status" value="1"/>
</dbReference>
<sequence>MSDDFESPALPEATQQTQATPQFRNLLISPPSLASDEAQLLSILSSFPVRPDLQMLDRLSMNIVQLPQDHYDNIILATNDESTLAQLVAVLPRLLSALKPGRSIHVPAGPRGSLKSDGIIAGFAVNQGDDGTILTRPEQSETIVPLRLKRKSVNSDKVKKLKATLAANPNAPKVDESTLLQGEDYVRPIIQPPECAPSAGKRRKACKDCTCGLKEMEEDEIRAMNARQQKVTLGSDELAEVDFTAMGSKNPVSSCGSCYLGDAFRCSGCPYLGMPAFKPGEKVQLSQNFGDDL</sequence>
<comment type="domain">
    <text evidence="9">The twin Cx2C motifs are involved in the recognition by the mitochondrial MIA40-ERV1 disulfide relay system. The formation of 2 disulfide bonds in the Cx2C motifs through dithiol/disulfide exchange reactions effectively traps the protein in the mitochondrial intermembrane space.</text>
</comment>
<dbReference type="InterPro" id="IPR031838">
    <property type="entry name" value="Dre2_N"/>
</dbReference>
<dbReference type="EMBL" id="CAHR02000090">
    <property type="protein sequence ID" value="CCG82577.1"/>
    <property type="molecule type" value="Genomic_DNA"/>
</dbReference>
<feature type="domain" description="Anamorsin C-terminal" evidence="11">
    <location>
        <begin position="190"/>
        <end position="285"/>
    </location>
</feature>
<evidence type="ECO:0000256" key="9">
    <source>
        <dbReference type="HAMAP-Rule" id="MF_03115"/>
    </source>
</evidence>
<feature type="region of interest" description="Fe-S binding site A" evidence="9">
    <location>
        <begin position="195"/>
        <end position="211"/>
    </location>
</feature>
<feature type="short sequence motif" description="Cx2C motif 2" evidence="9">
    <location>
        <begin position="266"/>
        <end position="269"/>
    </location>
</feature>
<evidence type="ECO:0000256" key="3">
    <source>
        <dbReference type="ARBA" id="ARBA00022485"/>
    </source>
</evidence>
<proteinExistence type="inferred from homology"/>
<dbReference type="AlphaFoldDB" id="R4X9X9"/>
<feature type="binding site" evidence="9">
    <location>
        <position position="195"/>
    </location>
    <ligand>
        <name>[2Fe-2S] cluster</name>
        <dbReference type="ChEBI" id="CHEBI:190135"/>
    </ligand>
</feature>
<dbReference type="GO" id="GO:0016226">
    <property type="term" value="P:iron-sulfur cluster assembly"/>
    <property type="evidence" value="ECO:0007669"/>
    <property type="project" value="UniProtKB-UniRule"/>
</dbReference>
<evidence type="ECO:0000256" key="1">
    <source>
        <dbReference type="ARBA" id="ARBA00001966"/>
    </source>
</evidence>
<reference evidence="13 14" key="1">
    <citation type="journal article" date="2013" name="MBio">
        <title>Genome sequencing of the plant pathogen Taphrina deformans, the causal agent of peach leaf curl.</title>
        <authorList>
            <person name="Cisse O.H."/>
            <person name="Almeida J.M.G.C.F."/>
            <person name="Fonseca A."/>
            <person name="Kumar A.A."/>
            <person name="Salojaervi J."/>
            <person name="Overmyer K."/>
            <person name="Hauser P.M."/>
            <person name="Pagni M."/>
        </authorList>
    </citation>
    <scope>NUCLEOTIDE SEQUENCE [LARGE SCALE GENOMIC DNA]</scope>
    <source>
        <strain evidence="14">PYCC 5710 / ATCC 11124 / CBS 356.35 / IMI 108563 / JCM 9778 / NBRC 8474</strain>
    </source>
</reference>